<dbReference type="SMART" id="SM00899">
    <property type="entry name" value="FeoA"/>
    <property type="match status" value="2"/>
</dbReference>
<dbReference type="Proteomes" id="UP000182635">
    <property type="component" value="Unassembled WGS sequence"/>
</dbReference>
<dbReference type="PANTHER" id="PTHR42954:SF2">
    <property type="entry name" value="FE(2+) TRANSPORT PROTEIN A"/>
    <property type="match status" value="1"/>
</dbReference>
<dbReference type="InterPro" id="IPR038157">
    <property type="entry name" value="FeoA_core_dom"/>
</dbReference>
<name>A0A1I2S6G1_9LACO</name>
<evidence type="ECO:0000256" key="1">
    <source>
        <dbReference type="ARBA" id="ARBA00023004"/>
    </source>
</evidence>
<dbReference type="Pfam" id="PF04023">
    <property type="entry name" value="FeoA"/>
    <property type="match status" value="2"/>
</dbReference>
<dbReference type="PANTHER" id="PTHR42954">
    <property type="entry name" value="FE(2+) TRANSPORT PROTEIN A"/>
    <property type="match status" value="1"/>
</dbReference>
<organism evidence="3 4">
    <name type="scientific">Ligilactobacillus ruminis DSM 20403 = NBRC 102161</name>
    <dbReference type="NCBI Taxonomy" id="1423798"/>
    <lineage>
        <taxon>Bacteria</taxon>
        <taxon>Bacillati</taxon>
        <taxon>Bacillota</taxon>
        <taxon>Bacilli</taxon>
        <taxon>Lactobacillales</taxon>
        <taxon>Lactobacillaceae</taxon>
        <taxon>Ligilactobacillus</taxon>
    </lineage>
</organism>
<dbReference type="InterPro" id="IPR052713">
    <property type="entry name" value="FeoA"/>
</dbReference>
<protein>
    <submittedName>
        <fullName evidence="3">Ferrous iron transport protein A</fullName>
    </submittedName>
</protein>
<dbReference type="Gene3D" id="2.30.30.90">
    <property type="match status" value="2"/>
</dbReference>
<dbReference type="OrthoDB" id="9811076at2"/>
<dbReference type="EMBL" id="FOPI01000026">
    <property type="protein sequence ID" value="SFG48484.1"/>
    <property type="molecule type" value="Genomic_DNA"/>
</dbReference>
<dbReference type="InterPro" id="IPR008988">
    <property type="entry name" value="Transcriptional_repressor_C"/>
</dbReference>
<gene>
    <name evidence="3" type="ORF">SAMN02910432_01563</name>
</gene>
<dbReference type="InterPro" id="IPR007167">
    <property type="entry name" value="Fe-transptr_FeoA-like"/>
</dbReference>
<sequence>MQTLAQIKREGRCIISKIDGSRTLVHRLAELGMVRGKVVTVIATADSNSGLLIYFQGQRLAVSPEMAECIEVLDLGSLDDKDLVSLDSIPLKKSGVVVRLNGSKELRRRLMDMGLTRNTIVTVQQVAPLGDPVELTLRGYKLSLRKSEAANIMVKEASL</sequence>
<dbReference type="GO" id="GO:0046914">
    <property type="term" value="F:transition metal ion binding"/>
    <property type="evidence" value="ECO:0007669"/>
    <property type="project" value="InterPro"/>
</dbReference>
<dbReference type="RefSeq" id="WP_046922122.1">
    <property type="nucleotide sequence ID" value="NZ_AYYL01000022.1"/>
</dbReference>
<proteinExistence type="predicted"/>
<evidence type="ECO:0000313" key="4">
    <source>
        <dbReference type="Proteomes" id="UP000182635"/>
    </source>
</evidence>
<evidence type="ECO:0000259" key="2">
    <source>
        <dbReference type="SMART" id="SM00899"/>
    </source>
</evidence>
<dbReference type="SUPFAM" id="SSF50037">
    <property type="entry name" value="C-terminal domain of transcriptional repressors"/>
    <property type="match status" value="2"/>
</dbReference>
<keyword evidence="1" id="KW-0408">Iron</keyword>
<accession>A0A1I2S6G1</accession>
<feature type="domain" description="Ferrous iron transporter FeoA-like" evidence="2">
    <location>
        <begin position="84"/>
        <end position="156"/>
    </location>
</feature>
<reference evidence="4" key="1">
    <citation type="submission" date="2016-10" db="EMBL/GenBank/DDBJ databases">
        <authorList>
            <person name="Varghese N."/>
            <person name="Submissions S."/>
        </authorList>
    </citation>
    <scope>NUCLEOTIDE SEQUENCE [LARGE SCALE GENOMIC DNA]</scope>
    <source>
        <strain evidence="4">DSM 20403</strain>
    </source>
</reference>
<evidence type="ECO:0000313" key="3">
    <source>
        <dbReference type="EMBL" id="SFG48484.1"/>
    </source>
</evidence>
<dbReference type="AlphaFoldDB" id="A0A1I2S6G1"/>
<feature type="domain" description="Ferrous iron transporter FeoA-like" evidence="2">
    <location>
        <begin position="2"/>
        <end position="74"/>
    </location>
</feature>